<name>A0A4C1WC12_EUMVA</name>
<feature type="region of interest" description="Disordered" evidence="1">
    <location>
        <begin position="1"/>
        <end position="37"/>
    </location>
</feature>
<sequence length="183" mass="20513">MRTKLSRSRNITNQSPGLYDGLDSHRPSSSAPRLRPGGIKTCFPKHGGNAAACKSYNVNEFFFDIEATLTVLPDFTTIAIHQSRNNCVIESPERMSLLIAERCRRPSKPQQWRPFGARVLPRSAVLTRLDGATVALQARDVRARHPQTRRHRRRSLRALLTLPAPLPFNCATTACEHCDILDS</sequence>
<organism evidence="2 3">
    <name type="scientific">Eumeta variegata</name>
    <name type="common">Bagworm moth</name>
    <name type="synonym">Eumeta japonica</name>
    <dbReference type="NCBI Taxonomy" id="151549"/>
    <lineage>
        <taxon>Eukaryota</taxon>
        <taxon>Metazoa</taxon>
        <taxon>Ecdysozoa</taxon>
        <taxon>Arthropoda</taxon>
        <taxon>Hexapoda</taxon>
        <taxon>Insecta</taxon>
        <taxon>Pterygota</taxon>
        <taxon>Neoptera</taxon>
        <taxon>Endopterygota</taxon>
        <taxon>Lepidoptera</taxon>
        <taxon>Glossata</taxon>
        <taxon>Ditrysia</taxon>
        <taxon>Tineoidea</taxon>
        <taxon>Psychidae</taxon>
        <taxon>Oiketicinae</taxon>
        <taxon>Eumeta</taxon>
    </lineage>
</organism>
<evidence type="ECO:0000256" key="1">
    <source>
        <dbReference type="SAM" id="MobiDB-lite"/>
    </source>
</evidence>
<reference evidence="2 3" key="1">
    <citation type="journal article" date="2019" name="Commun. Biol.">
        <title>The bagworm genome reveals a unique fibroin gene that provides high tensile strength.</title>
        <authorList>
            <person name="Kono N."/>
            <person name="Nakamura H."/>
            <person name="Ohtoshi R."/>
            <person name="Tomita M."/>
            <person name="Numata K."/>
            <person name="Arakawa K."/>
        </authorList>
    </citation>
    <scope>NUCLEOTIDE SEQUENCE [LARGE SCALE GENOMIC DNA]</scope>
</reference>
<evidence type="ECO:0000313" key="3">
    <source>
        <dbReference type="Proteomes" id="UP000299102"/>
    </source>
</evidence>
<comment type="caution">
    <text evidence="2">The sequence shown here is derived from an EMBL/GenBank/DDBJ whole genome shotgun (WGS) entry which is preliminary data.</text>
</comment>
<protein>
    <submittedName>
        <fullName evidence="2">Uncharacterized protein</fullName>
    </submittedName>
</protein>
<gene>
    <name evidence="2" type="ORF">EVAR_96919_1</name>
</gene>
<keyword evidence="3" id="KW-1185">Reference proteome</keyword>
<accession>A0A4C1WC12</accession>
<dbReference type="EMBL" id="BGZK01000533">
    <property type="protein sequence ID" value="GBP48938.1"/>
    <property type="molecule type" value="Genomic_DNA"/>
</dbReference>
<evidence type="ECO:0000313" key="2">
    <source>
        <dbReference type="EMBL" id="GBP48938.1"/>
    </source>
</evidence>
<proteinExistence type="predicted"/>
<dbReference type="Proteomes" id="UP000299102">
    <property type="component" value="Unassembled WGS sequence"/>
</dbReference>
<dbReference type="AlphaFoldDB" id="A0A4C1WC12"/>